<evidence type="ECO:0000256" key="1">
    <source>
        <dbReference type="SAM" id="MobiDB-lite"/>
    </source>
</evidence>
<accession>A0A6A5Q946</accession>
<protein>
    <submittedName>
        <fullName evidence="2">Uncharacterized protein</fullName>
    </submittedName>
</protein>
<name>A0A6A5Q946_AMPQU</name>
<dbReference type="EMBL" id="ML979145">
    <property type="protein sequence ID" value="KAF1911236.1"/>
    <property type="molecule type" value="Genomic_DNA"/>
</dbReference>
<dbReference type="OrthoDB" id="3684889at2759"/>
<reference evidence="2" key="1">
    <citation type="journal article" date="2020" name="Stud. Mycol.">
        <title>101 Dothideomycetes genomes: a test case for predicting lifestyles and emergence of pathogens.</title>
        <authorList>
            <person name="Haridas S."/>
            <person name="Albert R."/>
            <person name="Binder M."/>
            <person name="Bloem J."/>
            <person name="Labutti K."/>
            <person name="Salamov A."/>
            <person name="Andreopoulos B."/>
            <person name="Baker S."/>
            <person name="Barry K."/>
            <person name="Bills G."/>
            <person name="Bluhm B."/>
            <person name="Cannon C."/>
            <person name="Castanera R."/>
            <person name="Culley D."/>
            <person name="Daum C."/>
            <person name="Ezra D."/>
            <person name="Gonzalez J."/>
            <person name="Henrissat B."/>
            <person name="Kuo A."/>
            <person name="Liang C."/>
            <person name="Lipzen A."/>
            <person name="Lutzoni F."/>
            <person name="Magnuson J."/>
            <person name="Mondo S."/>
            <person name="Nolan M."/>
            <person name="Ohm R."/>
            <person name="Pangilinan J."/>
            <person name="Park H.-J."/>
            <person name="Ramirez L."/>
            <person name="Alfaro M."/>
            <person name="Sun H."/>
            <person name="Tritt A."/>
            <person name="Yoshinaga Y."/>
            <person name="Zwiers L.-H."/>
            <person name="Turgeon B."/>
            <person name="Goodwin S."/>
            <person name="Spatafora J."/>
            <person name="Crous P."/>
            <person name="Grigoriev I."/>
        </authorList>
    </citation>
    <scope>NUCLEOTIDE SEQUENCE</scope>
    <source>
        <strain evidence="2">HMLAC05119</strain>
    </source>
</reference>
<proteinExistence type="predicted"/>
<keyword evidence="3" id="KW-1185">Reference proteome</keyword>
<sequence>MPSSLSQVHRRPPRALLLPSFYLHIHQSSHTLFETSLGFCIASSSATPRDQKAQTARTDGQMREQSPKELKANSLTSSRTQEANSSFARVLARQKCLQQQQASCRALCGLILEKLPLELREMVYRHVVPGPTVKLTERLTHGSWFAGNSYSPINFTEHMAFKGAYLDMSKGALPYCPDKERFGDNVAAEMSGYFYRNTRFDFMCCSADLARRCIQGIYFANAARKISVSVNCDWLWDPRVGYLARAETREMGCLDALAGLLVKDIALKVFVWLTPSSRSAASATKADDFGTILRALSRRLERLHNAGFKTSVVLDSGRYAWDATYQYGDHVDEENFFLGERFDLDFMFTSVTPFDATPWIEGCVPKFLDVRLPIWQGIGILADSDSTSGPGRRQLVRRRGREFGLRSRHHWGPESAKYLGF</sequence>
<feature type="region of interest" description="Disordered" evidence="1">
    <location>
        <begin position="48"/>
        <end position="80"/>
    </location>
</feature>
<dbReference type="AlphaFoldDB" id="A0A6A5Q946"/>
<evidence type="ECO:0000313" key="3">
    <source>
        <dbReference type="Proteomes" id="UP000800096"/>
    </source>
</evidence>
<gene>
    <name evidence="2" type="ORF">BDU57DRAFT_598806</name>
</gene>
<organism evidence="2 3">
    <name type="scientific">Ampelomyces quisqualis</name>
    <name type="common">Powdery mildew agent</name>
    <dbReference type="NCBI Taxonomy" id="50730"/>
    <lineage>
        <taxon>Eukaryota</taxon>
        <taxon>Fungi</taxon>
        <taxon>Dikarya</taxon>
        <taxon>Ascomycota</taxon>
        <taxon>Pezizomycotina</taxon>
        <taxon>Dothideomycetes</taxon>
        <taxon>Pleosporomycetidae</taxon>
        <taxon>Pleosporales</taxon>
        <taxon>Pleosporineae</taxon>
        <taxon>Phaeosphaeriaceae</taxon>
        <taxon>Ampelomyces</taxon>
    </lineage>
</organism>
<dbReference type="Proteomes" id="UP000800096">
    <property type="component" value="Unassembled WGS sequence"/>
</dbReference>
<feature type="compositionally biased region" description="Basic and acidic residues" evidence="1">
    <location>
        <begin position="60"/>
        <end position="71"/>
    </location>
</feature>
<feature type="compositionally biased region" description="Polar residues" evidence="1">
    <location>
        <begin position="48"/>
        <end position="58"/>
    </location>
</feature>
<evidence type="ECO:0000313" key="2">
    <source>
        <dbReference type="EMBL" id="KAF1911236.1"/>
    </source>
</evidence>